<dbReference type="EMBL" id="JACEFO010002219">
    <property type="protein sequence ID" value="KAF8672727.1"/>
    <property type="molecule type" value="Genomic_DNA"/>
</dbReference>
<dbReference type="Proteomes" id="UP000636709">
    <property type="component" value="Unassembled WGS sequence"/>
</dbReference>
<proteinExistence type="predicted"/>
<reference evidence="2" key="1">
    <citation type="submission" date="2020-07" db="EMBL/GenBank/DDBJ databases">
        <title>Genome sequence and genetic diversity analysis of an under-domesticated orphan crop, white fonio (Digitaria exilis).</title>
        <authorList>
            <person name="Bennetzen J.L."/>
            <person name="Chen S."/>
            <person name="Ma X."/>
            <person name="Wang X."/>
            <person name="Yssel A.E.J."/>
            <person name="Chaluvadi S.R."/>
            <person name="Johnson M."/>
            <person name="Gangashetty P."/>
            <person name="Hamidou F."/>
            <person name="Sanogo M.D."/>
            <person name="Zwaenepoel A."/>
            <person name="Wallace J."/>
            <person name="Van De Peer Y."/>
            <person name="Van Deynze A."/>
        </authorList>
    </citation>
    <scope>NUCLEOTIDE SEQUENCE</scope>
    <source>
        <tissue evidence="2">Leaves</tissue>
    </source>
</reference>
<evidence type="ECO:0000313" key="2">
    <source>
        <dbReference type="EMBL" id="KAF8672727.1"/>
    </source>
</evidence>
<organism evidence="2 3">
    <name type="scientific">Digitaria exilis</name>
    <dbReference type="NCBI Taxonomy" id="1010633"/>
    <lineage>
        <taxon>Eukaryota</taxon>
        <taxon>Viridiplantae</taxon>
        <taxon>Streptophyta</taxon>
        <taxon>Embryophyta</taxon>
        <taxon>Tracheophyta</taxon>
        <taxon>Spermatophyta</taxon>
        <taxon>Magnoliopsida</taxon>
        <taxon>Liliopsida</taxon>
        <taxon>Poales</taxon>
        <taxon>Poaceae</taxon>
        <taxon>PACMAD clade</taxon>
        <taxon>Panicoideae</taxon>
        <taxon>Panicodae</taxon>
        <taxon>Paniceae</taxon>
        <taxon>Anthephorinae</taxon>
        <taxon>Digitaria</taxon>
    </lineage>
</organism>
<sequence>MACHTHVKTASRSVQVEEHHISAKGIIPVSRRQPARGHRMPEIGFCVERSMIVDSPLWMPLIEPSACFCWSVSPAAQLDTCPTYKAAAWDASAKRGASLVADLLRGRSRERERIRWRLDLQLGPYTGGRGRRKERRPPVVVGGEAAAVEAEVRVEETHGAAEAEAGSGELSPELRRRPLFRPATQFEAHSAMGPTHMPAARIAAPVPDRSFFVTLAPPAPAPAHAPRALRLHRRCRFSPGERRREFTGEGPGRSRGEGGPSRGGTHLQRLRRACLSCDPATAMLGLLASRRRPRLYSPARWDSSGEALLVRISKGRVATPRLPSEMGRQQAGTPQLTLLLAVYFC</sequence>
<comment type="caution">
    <text evidence="2">The sequence shown here is derived from an EMBL/GenBank/DDBJ whole genome shotgun (WGS) entry which is preliminary data.</text>
</comment>
<feature type="region of interest" description="Disordered" evidence="1">
    <location>
        <begin position="235"/>
        <end position="265"/>
    </location>
</feature>
<evidence type="ECO:0000313" key="3">
    <source>
        <dbReference type="Proteomes" id="UP000636709"/>
    </source>
</evidence>
<accession>A0A835ATJ1</accession>
<gene>
    <name evidence="2" type="ORF">HU200_049424</name>
</gene>
<keyword evidence="3" id="KW-1185">Reference proteome</keyword>
<feature type="compositionally biased region" description="Basic and acidic residues" evidence="1">
    <location>
        <begin position="239"/>
        <end position="256"/>
    </location>
</feature>
<name>A0A835ATJ1_9POAL</name>
<dbReference type="AlphaFoldDB" id="A0A835ATJ1"/>
<evidence type="ECO:0000256" key="1">
    <source>
        <dbReference type="SAM" id="MobiDB-lite"/>
    </source>
</evidence>
<protein>
    <submittedName>
        <fullName evidence="2">Uncharacterized protein</fullName>
    </submittedName>
</protein>